<dbReference type="AlphaFoldDB" id="A0A182MR09"/>
<dbReference type="SUPFAM" id="SSF57667">
    <property type="entry name" value="beta-beta-alpha zinc fingers"/>
    <property type="match status" value="6"/>
</dbReference>
<keyword evidence="7" id="KW-0804">Transcription</keyword>
<dbReference type="Pfam" id="PF13912">
    <property type="entry name" value="zf-C2H2_6"/>
    <property type="match status" value="2"/>
</dbReference>
<evidence type="ECO:0000256" key="3">
    <source>
        <dbReference type="ARBA" id="ARBA00022737"/>
    </source>
</evidence>
<dbReference type="PANTHER" id="PTHR24379:SF121">
    <property type="entry name" value="C2H2-TYPE DOMAIN-CONTAINING PROTEIN"/>
    <property type="match status" value="1"/>
</dbReference>
<feature type="domain" description="C2H2-type" evidence="11">
    <location>
        <begin position="402"/>
        <end position="429"/>
    </location>
</feature>
<reference evidence="13" key="2">
    <citation type="submission" date="2020-05" db="UniProtKB">
        <authorList>
            <consortium name="EnsemblMetazoa"/>
        </authorList>
    </citation>
    <scope>IDENTIFICATION</scope>
    <source>
        <strain evidence="13">A-37</strain>
    </source>
</reference>
<dbReference type="InterPro" id="IPR036236">
    <property type="entry name" value="Znf_C2H2_sf"/>
</dbReference>
<evidence type="ECO:0000259" key="11">
    <source>
        <dbReference type="PROSITE" id="PS50157"/>
    </source>
</evidence>
<keyword evidence="2 10" id="KW-0479">Metal-binding</keyword>
<keyword evidence="6" id="KW-0805">Transcription regulation</keyword>
<feature type="domain" description="C2H2-type" evidence="11">
    <location>
        <begin position="430"/>
        <end position="457"/>
    </location>
</feature>
<feature type="domain" description="C2H2-type" evidence="11">
    <location>
        <begin position="202"/>
        <end position="229"/>
    </location>
</feature>
<accession>A0A182MR09</accession>
<dbReference type="GO" id="GO:0005634">
    <property type="term" value="C:nucleus"/>
    <property type="evidence" value="ECO:0007669"/>
    <property type="project" value="InterPro"/>
</dbReference>
<feature type="domain" description="C2H2-type" evidence="11">
    <location>
        <begin position="457"/>
        <end position="485"/>
    </location>
</feature>
<reference evidence="14" key="1">
    <citation type="submission" date="2013-09" db="EMBL/GenBank/DDBJ databases">
        <title>The Genome Sequence of Anopheles culicifacies species A.</title>
        <authorList>
            <consortium name="The Broad Institute Genomics Platform"/>
            <person name="Neafsey D.E."/>
            <person name="Besansky N."/>
            <person name="Howell P."/>
            <person name="Walton C."/>
            <person name="Young S.K."/>
            <person name="Zeng Q."/>
            <person name="Gargeya S."/>
            <person name="Fitzgerald M."/>
            <person name="Haas B."/>
            <person name="Abouelleil A."/>
            <person name="Allen A.W."/>
            <person name="Alvarado L."/>
            <person name="Arachchi H.M."/>
            <person name="Berlin A.M."/>
            <person name="Chapman S.B."/>
            <person name="Gainer-Dewar J."/>
            <person name="Goldberg J."/>
            <person name="Griggs A."/>
            <person name="Gujja S."/>
            <person name="Hansen M."/>
            <person name="Howarth C."/>
            <person name="Imamovic A."/>
            <person name="Ireland A."/>
            <person name="Larimer J."/>
            <person name="McCowan C."/>
            <person name="Murphy C."/>
            <person name="Pearson M."/>
            <person name="Poon T.W."/>
            <person name="Priest M."/>
            <person name="Roberts A."/>
            <person name="Saif S."/>
            <person name="Shea T."/>
            <person name="Sisk P."/>
            <person name="Sykes S."/>
            <person name="Wortman J."/>
            <person name="Nusbaum C."/>
            <person name="Birren B."/>
        </authorList>
    </citation>
    <scope>NUCLEOTIDE SEQUENCE [LARGE SCALE GENOMIC DNA]</scope>
    <source>
        <strain evidence="14">A-37</strain>
    </source>
</reference>
<dbReference type="Proteomes" id="UP000075883">
    <property type="component" value="Unassembled WGS sequence"/>
</dbReference>
<dbReference type="FunFam" id="3.30.160.60:FF:000761">
    <property type="entry name" value="Zinc finger protein 449"/>
    <property type="match status" value="1"/>
</dbReference>
<dbReference type="Pfam" id="PF07776">
    <property type="entry name" value="zf-AD"/>
    <property type="match status" value="1"/>
</dbReference>
<feature type="binding site" evidence="10">
    <location>
        <position position="14"/>
    </location>
    <ligand>
        <name>Zn(2+)</name>
        <dbReference type="ChEBI" id="CHEBI:29105"/>
    </ligand>
</feature>
<keyword evidence="14" id="KW-1185">Reference proteome</keyword>
<dbReference type="SMART" id="SM00868">
    <property type="entry name" value="zf-AD"/>
    <property type="match status" value="1"/>
</dbReference>
<dbReference type="STRING" id="139723.A0A182MR09"/>
<dbReference type="PANTHER" id="PTHR24379">
    <property type="entry name" value="KRAB AND ZINC FINGER DOMAIN-CONTAINING"/>
    <property type="match status" value="1"/>
</dbReference>
<proteinExistence type="inferred from homology"/>
<dbReference type="PROSITE" id="PS50157">
    <property type="entry name" value="ZINC_FINGER_C2H2_2"/>
    <property type="match status" value="10"/>
</dbReference>
<dbReference type="PROSITE" id="PS00028">
    <property type="entry name" value="ZINC_FINGER_C2H2_1"/>
    <property type="match status" value="10"/>
</dbReference>
<keyword evidence="8" id="KW-0539">Nucleus</keyword>
<name>A0A182MR09_9DIPT</name>
<evidence type="ECO:0000259" key="12">
    <source>
        <dbReference type="PROSITE" id="PS51915"/>
    </source>
</evidence>
<organism evidence="13 14">
    <name type="scientific">Anopheles culicifacies</name>
    <dbReference type="NCBI Taxonomy" id="139723"/>
    <lineage>
        <taxon>Eukaryota</taxon>
        <taxon>Metazoa</taxon>
        <taxon>Ecdysozoa</taxon>
        <taxon>Arthropoda</taxon>
        <taxon>Hexapoda</taxon>
        <taxon>Insecta</taxon>
        <taxon>Pterygota</taxon>
        <taxon>Neoptera</taxon>
        <taxon>Endopterygota</taxon>
        <taxon>Diptera</taxon>
        <taxon>Nematocera</taxon>
        <taxon>Culicoidea</taxon>
        <taxon>Culicidae</taxon>
        <taxon>Anophelinae</taxon>
        <taxon>Anopheles</taxon>
        <taxon>culicifacies species complex</taxon>
    </lineage>
</organism>
<evidence type="ECO:0000256" key="6">
    <source>
        <dbReference type="ARBA" id="ARBA00023015"/>
    </source>
</evidence>
<evidence type="ECO:0000256" key="2">
    <source>
        <dbReference type="ARBA" id="ARBA00022723"/>
    </source>
</evidence>
<dbReference type="VEuPathDB" id="VectorBase:ACUA024192"/>
<dbReference type="EnsemblMetazoa" id="ACUA024192-RA">
    <property type="protein sequence ID" value="ACUA024192-PA"/>
    <property type="gene ID" value="ACUA024192"/>
</dbReference>
<feature type="binding site" evidence="10">
    <location>
        <position position="61"/>
    </location>
    <ligand>
        <name>Zn(2+)</name>
        <dbReference type="ChEBI" id="CHEBI:29105"/>
    </ligand>
</feature>
<evidence type="ECO:0000313" key="13">
    <source>
        <dbReference type="EnsemblMetazoa" id="ACUA024192-PA"/>
    </source>
</evidence>
<dbReference type="FunFam" id="3.30.160.60:FF:000100">
    <property type="entry name" value="Zinc finger 45-like"/>
    <property type="match status" value="1"/>
</dbReference>
<evidence type="ECO:0000256" key="9">
    <source>
        <dbReference type="PROSITE-ProRule" id="PRU00042"/>
    </source>
</evidence>
<dbReference type="InterPro" id="IPR013087">
    <property type="entry name" value="Znf_C2H2_type"/>
</dbReference>
<feature type="binding site" evidence="10">
    <location>
        <position position="11"/>
    </location>
    <ligand>
        <name>Zn(2+)</name>
        <dbReference type="ChEBI" id="CHEBI:29105"/>
    </ligand>
</feature>
<dbReference type="Gene3D" id="3.30.160.60">
    <property type="entry name" value="Classic Zinc Finger"/>
    <property type="match status" value="8"/>
</dbReference>
<feature type="binding site" evidence="10">
    <location>
        <position position="58"/>
    </location>
    <ligand>
        <name>Zn(2+)</name>
        <dbReference type="ChEBI" id="CHEBI:29105"/>
    </ligand>
</feature>
<evidence type="ECO:0000256" key="5">
    <source>
        <dbReference type="ARBA" id="ARBA00022833"/>
    </source>
</evidence>
<evidence type="ECO:0000313" key="14">
    <source>
        <dbReference type="Proteomes" id="UP000075883"/>
    </source>
</evidence>
<keyword evidence="3" id="KW-0677">Repeat</keyword>
<dbReference type="EMBL" id="AXCM01000657">
    <property type="status" value="NOT_ANNOTATED_CDS"/>
    <property type="molecule type" value="Genomic_DNA"/>
</dbReference>
<dbReference type="FunFam" id="3.30.160.60:FF:000621">
    <property type="entry name" value="FLT3-interacting zinc finger 1"/>
    <property type="match status" value="1"/>
</dbReference>
<evidence type="ECO:0000256" key="7">
    <source>
        <dbReference type="ARBA" id="ARBA00023163"/>
    </source>
</evidence>
<sequence>MDNFLDFRVICCTCLNVTHSTTSIQHKDLKHNVTLVEMINKICSIQFEIKEDYPDKLCYTCADKLRIAYEFRLMCDDSRNILFNRLESTNHPSPLQNTQPEAEVFTREGKQAAEDASNDITEYVQEVEYLEEYLQDESADEEITAPLKECTNNAENTIDSPTCFSEDRIKYEAIIEEPNATDENNVFSEIDNVVGETEENENQCTICGVVLSKLAHLRRHMKCHSASKPYRCTQCPKAFSRSDNLRAHEANHSSERKYKCPQCDKCFKHTYAMKVHMGVQHKEFVQMNFLVCTICSKFFKTKEQLNVHIKKHQVRNQFVCFMCGKTFVERFPYETHLEKHTNTEPFNCFHCSKQFASKTQLMLHTRYHSAEKTFKCKYCDTSFARKRDLKTHEDYHTGTKDHTCKTCGKSFHRLCALKTHMMTHTEERPYPCSYCPKRFRQKYDMITHERRHTGERFQCDKCVEQFIHAHQLNSHLKVVHNCEVQCRKRGVTKIFDEPSYQSGNSSEKNAQNEKC</sequence>
<feature type="domain" description="C2H2-type" evidence="11">
    <location>
        <begin position="230"/>
        <end position="257"/>
    </location>
</feature>
<feature type="domain" description="C2H2-type" evidence="11">
    <location>
        <begin position="258"/>
        <end position="281"/>
    </location>
</feature>
<dbReference type="SMART" id="SM00355">
    <property type="entry name" value="ZnF_C2H2"/>
    <property type="match status" value="10"/>
</dbReference>
<comment type="similarity">
    <text evidence="1">Belongs to the krueppel C2H2-type zinc-finger protein family.</text>
</comment>
<dbReference type="InterPro" id="IPR012934">
    <property type="entry name" value="Znf_AD"/>
</dbReference>
<dbReference type="Pfam" id="PF00096">
    <property type="entry name" value="zf-C2H2"/>
    <property type="match status" value="6"/>
</dbReference>
<dbReference type="SUPFAM" id="SSF57716">
    <property type="entry name" value="Glucocorticoid receptor-like (DNA-binding domain)"/>
    <property type="match status" value="1"/>
</dbReference>
<dbReference type="PROSITE" id="PS51915">
    <property type="entry name" value="ZAD"/>
    <property type="match status" value="1"/>
</dbReference>
<feature type="domain" description="C2H2-type" evidence="11">
    <location>
        <begin position="346"/>
        <end position="373"/>
    </location>
</feature>
<feature type="domain" description="C2H2-type" evidence="11">
    <location>
        <begin position="318"/>
        <end position="345"/>
    </location>
</feature>
<dbReference type="FunFam" id="3.30.160.60:FF:000065">
    <property type="entry name" value="B-cell CLL/lymphoma 6, member B"/>
    <property type="match status" value="1"/>
</dbReference>
<protein>
    <recommendedName>
        <fullName evidence="15">Protein krueppel</fullName>
    </recommendedName>
</protein>
<feature type="domain" description="C2H2-type" evidence="11">
    <location>
        <begin position="374"/>
        <end position="401"/>
    </location>
</feature>
<evidence type="ECO:0000256" key="4">
    <source>
        <dbReference type="ARBA" id="ARBA00022771"/>
    </source>
</evidence>
<evidence type="ECO:0000256" key="8">
    <source>
        <dbReference type="ARBA" id="ARBA00023242"/>
    </source>
</evidence>
<evidence type="ECO:0008006" key="15">
    <source>
        <dbReference type="Google" id="ProtNLM"/>
    </source>
</evidence>
<feature type="domain" description="C2H2-type" evidence="11">
    <location>
        <begin position="290"/>
        <end position="317"/>
    </location>
</feature>
<feature type="domain" description="ZAD" evidence="12">
    <location>
        <begin position="9"/>
        <end position="85"/>
    </location>
</feature>
<dbReference type="GO" id="GO:0008270">
    <property type="term" value="F:zinc ion binding"/>
    <property type="evidence" value="ECO:0007669"/>
    <property type="project" value="UniProtKB-UniRule"/>
</dbReference>
<keyword evidence="5 10" id="KW-0862">Zinc</keyword>
<evidence type="ECO:0000256" key="10">
    <source>
        <dbReference type="PROSITE-ProRule" id="PRU01263"/>
    </source>
</evidence>
<keyword evidence="4 9" id="KW-0863">Zinc-finger</keyword>
<evidence type="ECO:0000256" key="1">
    <source>
        <dbReference type="ARBA" id="ARBA00006991"/>
    </source>
</evidence>